<comment type="caution">
    <text evidence="1">The sequence shown here is derived from an EMBL/GenBank/DDBJ whole genome shotgun (WGS) entry which is preliminary data.</text>
</comment>
<dbReference type="Proteomes" id="UP001610563">
    <property type="component" value="Unassembled WGS sequence"/>
</dbReference>
<reference evidence="1 2" key="1">
    <citation type="submission" date="2024-07" db="EMBL/GenBank/DDBJ databases">
        <title>Section-level genome sequencing and comparative genomics of Aspergillus sections Usti and Cavernicolus.</title>
        <authorList>
            <consortium name="Lawrence Berkeley National Laboratory"/>
            <person name="Nybo J.L."/>
            <person name="Vesth T.C."/>
            <person name="Theobald S."/>
            <person name="Frisvad J.C."/>
            <person name="Larsen T.O."/>
            <person name="Kjaerboelling I."/>
            <person name="Rothschild-Mancinelli K."/>
            <person name="Lyhne E.K."/>
            <person name="Kogle M.E."/>
            <person name="Barry K."/>
            <person name="Clum A."/>
            <person name="Na H."/>
            <person name="Ledsgaard L."/>
            <person name="Lin J."/>
            <person name="Lipzen A."/>
            <person name="Kuo A."/>
            <person name="Riley R."/>
            <person name="Mondo S."/>
            <person name="Labutti K."/>
            <person name="Haridas S."/>
            <person name="Pangalinan J."/>
            <person name="Salamov A.A."/>
            <person name="Simmons B.A."/>
            <person name="Magnuson J.K."/>
            <person name="Chen J."/>
            <person name="Drula E."/>
            <person name="Henrissat B."/>
            <person name="Wiebenga A."/>
            <person name="Lubbers R.J."/>
            <person name="Gomes A.C."/>
            <person name="Makela M.R."/>
            <person name="Stajich J."/>
            <person name="Grigoriev I.V."/>
            <person name="Mortensen U.H."/>
            <person name="De Vries R.P."/>
            <person name="Baker S.E."/>
            <person name="Andersen M.R."/>
        </authorList>
    </citation>
    <scope>NUCLEOTIDE SEQUENCE [LARGE SCALE GENOMIC DNA]</scope>
    <source>
        <strain evidence="1 2">CBS 209.92</strain>
    </source>
</reference>
<accession>A0ABR4G8Q5</accession>
<sequence length="184" mass="20669">MINRYYLPDQMDIAVPPEVLFLSLSTRSLQNYSAILSDIPKHFILNQIHEAHDALEVLRTSHPRAVIITDEEIAKDANCALLEQVAKYAKDGGLVIIAGYWFANNVSFDYSGDPKPFFDLPWEAGFCHTYSLWKLNENCSVPDDSEAAVAGARVRNGYLVYIGDTNWDFGSERIMMGFLGVRSS</sequence>
<gene>
    <name evidence="1" type="ORF">BJX66DRAFT_336962</name>
</gene>
<organism evidence="1 2">
    <name type="scientific">Aspergillus keveii</name>
    <dbReference type="NCBI Taxonomy" id="714993"/>
    <lineage>
        <taxon>Eukaryota</taxon>
        <taxon>Fungi</taxon>
        <taxon>Dikarya</taxon>
        <taxon>Ascomycota</taxon>
        <taxon>Pezizomycotina</taxon>
        <taxon>Eurotiomycetes</taxon>
        <taxon>Eurotiomycetidae</taxon>
        <taxon>Eurotiales</taxon>
        <taxon>Aspergillaceae</taxon>
        <taxon>Aspergillus</taxon>
        <taxon>Aspergillus subgen. Nidulantes</taxon>
    </lineage>
</organism>
<protein>
    <submittedName>
        <fullName evidence="1">Uncharacterized protein</fullName>
    </submittedName>
</protein>
<keyword evidence="2" id="KW-1185">Reference proteome</keyword>
<name>A0ABR4G8Q5_9EURO</name>
<proteinExistence type="predicted"/>
<dbReference type="EMBL" id="JBFTWV010000035">
    <property type="protein sequence ID" value="KAL2795398.1"/>
    <property type="molecule type" value="Genomic_DNA"/>
</dbReference>
<evidence type="ECO:0000313" key="1">
    <source>
        <dbReference type="EMBL" id="KAL2795398.1"/>
    </source>
</evidence>
<evidence type="ECO:0000313" key="2">
    <source>
        <dbReference type="Proteomes" id="UP001610563"/>
    </source>
</evidence>